<keyword evidence="13" id="KW-0170">Cobalt</keyword>
<evidence type="ECO:0000256" key="1">
    <source>
        <dbReference type="ARBA" id="ARBA00001782"/>
    </source>
</evidence>
<dbReference type="SUPFAM" id="SSF51366">
    <property type="entry name" value="Ribulose-phoshate binding barrel"/>
    <property type="match status" value="1"/>
</dbReference>
<dbReference type="FunCoup" id="A0A0U5JCU7">
    <property type="interactions" value="408"/>
</dbReference>
<dbReference type="Gene3D" id="3.20.20.70">
    <property type="entry name" value="Aldolase class I"/>
    <property type="match status" value="1"/>
</dbReference>
<evidence type="ECO:0000256" key="8">
    <source>
        <dbReference type="ARBA" id="ARBA00022723"/>
    </source>
</evidence>
<comment type="catalytic activity">
    <reaction evidence="1 10 11">
        <text>D-ribulose 5-phosphate = D-xylulose 5-phosphate</text>
        <dbReference type="Rhea" id="RHEA:13677"/>
        <dbReference type="ChEBI" id="CHEBI:57737"/>
        <dbReference type="ChEBI" id="CHEBI:58121"/>
        <dbReference type="EC" id="5.1.3.1"/>
    </reaction>
</comment>
<dbReference type="PROSITE" id="PS01085">
    <property type="entry name" value="RIBUL_P_3_EPIMER_1"/>
    <property type="match status" value="1"/>
</dbReference>
<dbReference type="EC" id="5.1.3.1" evidence="7 10"/>
<dbReference type="GO" id="GO:0005737">
    <property type="term" value="C:cytoplasm"/>
    <property type="evidence" value="ECO:0007669"/>
    <property type="project" value="UniProtKB-ARBA"/>
</dbReference>
<keyword evidence="13" id="KW-0862">Zinc</keyword>
<dbReference type="AlphaFoldDB" id="A0A0U5JCU7"/>
<gene>
    <name evidence="10 15" type="primary">rpe</name>
    <name evidence="15" type="ORF">PNK_1354</name>
</gene>
<name>A0A0U5JCU7_9BACT</name>
<organism evidence="15 16">
    <name type="scientific">Candidatus Protochlamydia naegleriophila</name>
    <dbReference type="NCBI Taxonomy" id="389348"/>
    <lineage>
        <taxon>Bacteria</taxon>
        <taxon>Pseudomonadati</taxon>
        <taxon>Chlamydiota</taxon>
        <taxon>Chlamydiia</taxon>
        <taxon>Parachlamydiales</taxon>
        <taxon>Parachlamydiaceae</taxon>
        <taxon>Candidatus Protochlamydia</taxon>
    </lineage>
</organism>
<dbReference type="KEGG" id="pnl:PNK_1354"/>
<evidence type="ECO:0000313" key="16">
    <source>
        <dbReference type="Proteomes" id="UP000069902"/>
    </source>
</evidence>
<keyword evidence="10 11" id="KW-0119">Carbohydrate metabolism</keyword>
<feature type="binding site" evidence="10 13">
    <location>
        <position position="198"/>
    </location>
    <ligand>
        <name>a divalent metal cation</name>
        <dbReference type="ChEBI" id="CHEBI:60240"/>
    </ligand>
</feature>
<keyword evidence="16" id="KW-1185">Reference proteome</keyword>
<evidence type="ECO:0000256" key="2">
    <source>
        <dbReference type="ARBA" id="ARBA00001936"/>
    </source>
</evidence>
<comment type="similarity">
    <text evidence="6 10 11">Belongs to the ribulose-phosphate 3-epimerase family.</text>
</comment>
<protein>
    <recommendedName>
        <fullName evidence="7 10">Ribulose-phosphate 3-epimerase</fullName>
        <ecNumber evidence="7 10">5.1.3.1</ecNumber>
    </recommendedName>
</protein>
<comment type="caution">
    <text evidence="10">Lacks conserved residue(s) required for the propagation of feature annotation.</text>
</comment>
<feature type="binding site" evidence="14">
    <location>
        <position position="200"/>
    </location>
    <ligand>
        <name>substrate</name>
    </ligand>
</feature>
<dbReference type="InterPro" id="IPR000056">
    <property type="entry name" value="Ribul_P_3_epim-like"/>
</dbReference>
<comment type="cofactor">
    <cofactor evidence="3">
        <name>Co(2+)</name>
        <dbReference type="ChEBI" id="CHEBI:48828"/>
    </cofactor>
</comment>
<evidence type="ECO:0000256" key="3">
    <source>
        <dbReference type="ARBA" id="ARBA00001941"/>
    </source>
</evidence>
<dbReference type="FunFam" id="3.20.20.70:FF:000004">
    <property type="entry name" value="Ribulose-phosphate 3-epimerase"/>
    <property type="match status" value="1"/>
</dbReference>
<evidence type="ECO:0000256" key="9">
    <source>
        <dbReference type="ARBA" id="ARBA00023235"/>
    </source>
</evidence>
<evidence type="ECO:0000256" key="7">
    <source>
        <dbReference type="ARBA" id="ARBA00013188"/>
    </source>
</evidence>
<feature type="binding site" evidence="10 13">
    <location>
        <position position="71"/>
    </location>
    <ligand>
        <name>a divalent metal cation</name>
        <dbReference type="ChEBI" id="CHEBI:60240"/>
    </ligand>
</feature>
<comment type="function">
    <text evidence="10">Catalyzes the reversible epimerization of D-ribulose 5-phosphate to D-xylulose 5-phosphate.</text>
</comment>
<feature type="active site" description="Proton donor" evidence="10 12">
    <location>
        <position position="198"/>
    </location>
</feature>
<dbReference type="CDD" id="cd00429">
    <property type="entry name" value="RPE"/>
    <property type="match status" value="1"/>
</dbReference>
<feature type="active site" description="Proton acceptor" evidence="10 12">
    <location>
        <position position="40"/>
    </location>
</feature>
<dbReference type="RefSeq" id="WP_032125697.1">
    <property type="nucleotide sequence ID" value="NZ_LN879502.1"/>
</dbReference>
<evidence type="ECO:0000256" key="12">
    <source>
        <dbReference type="PIRSR" id="PIRSR001461-1"/>
    </source>
</evidence>
<dbReference type="NCBIfam" id="TIGR01163">
    <property type="entry name" value="rpe"/>
    <property type="match status" value="1"/>
</dbReference>
<evidence type="ECO:0000313" key="15">
    <source>
        <dbReference type="EMBL" id="CUI16967.1"/>
    </source>
</evidence>
<accession>A0A0U5JCU7</accession>
<keyword evidence="9 10" id="KW-0413">Isomerase</keyword>
<comment type="cofactor">
    <cofactor evidence="4">
        <name>Zn(2+)</name>
        <dbReference type="ChEBI" id="CHEBI:29105"/>
    </cofactor>
</comment>
<dbReference type="InterPro" id="IPR011060">
    <property type="entry name" value="RibuloseP-bd_barrel"/>
</dbReference>
<dbReference type="PIRSF" id="PIRSF001461">
    <property type="entry name" value="RPE"/>
    <property type="match status" value="1"/>
</dbReference>
<comment type="cofactor">
    <cofactor evidence="10 13">
        <name>a divalent metal cation</name>
        <dbReference type="ChEBI" id="CHEBI:60240"/>
    </cofactor>
    <text evidence="10 13">Binds 1 divalent metal cation per subunit.</text>
</comment>
<dbReference type="GO" id="GO:0004750">
    <property type="term" value="F:D-ribulose-phosphate 3-epimerase activity"/>
    <property type="evidence" value="ECO:0007669"/>
    <property type="project" value="UniProtKB-UniRule"/>
</dbReference>
<comment type="cofactor">
    <cofactor evidence="5">
        <name>Fe(2+)</name>
        <dbReference type="ChEBI" id="CHEBI:29033"/>
    </cofactor>
</comment>
<evidence type="ECO:0000256" key="14">
    <source>
        <dbReference type="PIRSR" id="PIRSR001461-3"/>
    </source>
</evidence>
<proteinExistence type="inferred from homology"/>
<evidence type="ECO:0000256" key="11">
    <source>
        <dbReference type="PIRNR" id="PIRNR001461"/>
    </source>
</evidence>
<feature type="binding site" evidence="10 14">
    <location>
        <begin position="147"/>
        <end position="150"/>
    </location>
    <ligand>
        <name>substrate</name>
    </ligand>
</feature>
<dbReference type="PANTHER" id="PTHR11749">
    <property type="entry name" value="RIBULOSE-5-PHOSPHATE-3-EPIMERASE"/>
    <property type="match status" value="1"/>
</dbReference>
<feature type="binding site" evidence="10 13">
    <location>
        <position position="38"/>
    </location>
    <ligand>
        <name>a divalent metal cation</name>
        <dbReference type="ChEBI" id="CHEBI:60240"/>
    </ligand>
</feature>
<evidence type="ECO:0000256" key="4">
    <source>
        <dbReference type="ARBA" id="ARBA00001947"/>
    </source>
</evidence>
<evidence type="ECO:0000256" key="6">
    <source>
        <dbReference type="ARBA" id="ARBA00009541"/>
    </source>
</evidence>
<dbReference type="GO" id="GO:0006098">
    <property type="term" value="P:pentose-phosphate shunt"/>
    <property type="evidence" value="ECO:0007669"/>
    <property type="project" value="UniProtKB-UniRule"/>
</dbReference>
<feature type="binding site" evidence="14">
    <location>
        <begin position="220"/>
        <end position="221"/>
    </location>
    <ligand>
        <name>substrate</name>
    </ligand>
</feature>
<evidence type="ECO:0000256" key="5">
    <source>
        <dbReference type="ARBA" id="ARBA00001954"/>
    </source>
</evidence>
<dbReference type="PATRIC" id="fig|389348.3.peg.1512"/>
<reference evidence="16" key="1">
    <citation type="submission" date="2015-09" db="EMBL/GenBank/DDBJ databases">
        <authorList>
            <person name="Bertelli C."/>
        </authorList>
    </citation>
    <scope>NUCLEOTIDE SEQUENCE [LARGE SCALE GENOMIC DNA]</scope>
    <source>
        <strain evidence="16">KNic</strain>
    </source>
</reference>
<comment type="cofactor">
    <cofactor evidence="2">
        <name>Mn(2+)</name>
        <dbReference type="ChEBI" id="CHEBI:29035"/>
    </cofactor>
</comment>
<evidence type="ECO:0000256" key="10">
    <source>
        <dbReference type="HAMAP-Rule" id="MF_02227"/>
    </source>
</evidence>
<dbReference type="InterPro" id="IPR026019">
    <property type="entry name" value="Ribul_P_3_epim"/>
</dbReference>
<dbReference type="GO" id="GO:0046872">
    <property type="term" value="F:metal ion binding"/>
    <property type="evidence" value="ECO:0007669"/>
    <property type="project" value="UniProtKB-UniRule"/>
</dbReference>
<feature type="binding site" evidence="10 14">
    <location>
        <position position="13"/>
    </location>
    <ligand>
        <name>substrate</name>
    </ligand>
</feature>
<dbReference type="HAMAP" id="MF_02227">
    <property type="entry name" value="RPE"/>
    <property type="match status" value="1"/>
</dbReference>
<sequence>MKKQPQAVKIAPSILAGDFGHLADEAKRVEQAGADSLHLDIMDGHFVPNLTMGSQAVAAINRATDLFLDVHLMIYNPFDYIERFVEAGADSITFHIEATEDVEETLAYIRKCNIRAGLAFNPETSLSLIPKYLDKCDMILLMTVNPGFGGQEFIEEVLDKVKFTRDLCNRLNIRAGGITPKSGHAAENQLPPFDIQVDGGVTNQNVRRCVEAGANVLVAGTSLFKAPNLSDAVKEMRSIAEGH</sequence>
<dbReference type="Pfam" id="PF00834">
    <property type="entry name" value="Ribul_P_3_epim"/>
    <property type="match status" value="1"/>
</dbReference>
<dbReference type="InParanoid" id="A0A0U5JCU7"/>
<feature type="binding site" evidence="10 14">
    <location>
        <position position="71"/>
    </location>
    <ligand>
        <name>substrate</name>
    </ligand>
</feature>
<feature type="binding site" evidence="10 13">
    <location>
        <position position="40"/>
    </location>
    <ligand>
        <name>a divalent metal cation</name>
        <dbReference type="ChEBI" id="CHEBI:60240"/>
    </ligand>
</feature>
<dbReference type="GO" id="GO:0019323">
    <property type="term" value="P:pentose catabolic process"/>
    <property type="evidence" value="ECO:0007669"/>
    <property type="project" value="UniProtKB-UniRule"/>
</dbReference>
<keyword evidence="8 10" id="KW-0479">Metal-binding</keyword>
<dbReference type="Proteomes" id="UP000069902">
    <property type="component" value="Chromosome cPNK"/>
</dbReference>
<comment type="pathway">
    <text evidence="10">Carbohydrate degradation.</text>
</comment>
<dbReference type="STRING" id="389348.PNK_1354"/>
<keyword evidence="13" id="KW-0464">Manganese</keyword>
<feature type="binding site" evidence="10">
    <location>
        <begin position="198"/>
        <end position="200"/>
    </location>
    <ligand>
        <name>substrate</name>
    </ligand>
</feature>
<evidence type="ECO:0000256" key="13">
    <source>
        <dbReference type="PIRSR" id="PIRSR001461-2"/>
    </source>
</evidence>
<dbReference type="InterPro" id="IPR013785">
    <property type="entry name" value="Aldolase_TIM"/>
</dbReference>
<dbReference type="NCBIfam" id="NF004076">
    <property type="entry name" value="PRK05581.1-4"/>
    <property type="match status" value="1"/>
</dbReference>
<dbReference type="EMBL" id="LN879502">
    <property type="protein sequence ID" value="CUI16967.1"/>
    <property type="molecule type" value="Genomic_DNA"/>
</dbReference>
<dbReference type="PROSITE" id="PS01086">
    <property type="entry name" value="RIBUL_P_3_EPIMER_2"/>
    <property type="match status" value="1"/>
</dbReference>